<dbReference type="KEGG" id="oaa:100681007"/>
<dbReference type="Bgee" id="ENSOANG00000007524">
    <property type="expression patterns" value="Expressed in heart and 7 other cell types or tissues"/>
</dbReference>
<dbReference type="OMA" id="EDQDVKC"/>
<dbReference type="InterPro" id="IPR029280">
    <property type="entry name" value="LNP1"/>
</dbReference>
<dbReference type="InParanoid" id="F7CHU6"/>
<reference evidence="2 3" key="1">
    <citation type="journal article" date="2008" name="Nature">
        <title>Genome analysis of the platypus reveals unique signatures of evolution.</title>
        <authorList>
            <person name="Warren W.C."/>
            <person name="Hillier L.W."/>
            <person name="Marshall Graves J.A."/>
            <person name="Birney E."/>
            <person name="Ponting C.P."/>
            <person name="Grutzner F."/>
            <person name="Belov K."/>
            <person name="Miller W."/>
            <person name="Clarke L."/>
            <person name="Chinwalla A.T."/>
            <person name="Yang S.P."/>
            <person name="Heger A."/>
            <person name="Locke D.P."/>
            <person name="Miethke P."/>
            <person name="Waters P.D."/>
            <person name="Veyrunes F."/>
            <person name="Fulton L."/>
            <person name="Fulton B."/>
            <person name="Graves T."/>
            <person name="Wallis J."/>
            <person name="Puente X.S."/>
            <person name="Lopez-Otin C."/>
            <person name="Ordonez G.R."/>
            <person name="Eichler E.E."/>
            <person name="Chen L."/>
            <person name="Cheng Z."/>
            <person name="Deakin J.E."/>
            <person name="Alsop A."/>
            <person name="Thompson K."/>
            <person name="Kirby P."/>
            <person name="Papenfuss A.T."/>
            <person name="Wakefield M.J."/>
            <person name="Olender T."/>
            <person name="Lancet D."/>
            <person name="Huttley G.A."/>
            <person name="Smit A.F."/>
            <person name="Pask A."/>
            <person name="Temple-Smith P."/>
            <person name="Batzer M.A."/>
            <person name="Walker J.A."/>
            <person name="Konkel M.K."/>
            <person name="Harris R.S."/>
            <person name="Whittington C.M."/>
            <person name="Wong E.S."/>
            <person name="Gemmell N.J."/>
            <person name="Buschiazzo E."/>
            <person name="Vargas Jentzsch I.M."/>
            <person name="Merkel A."/>
            <person name="Schmitz J."/>
            <person name="Zemann A."/>
            <person name="Churakov G."/>
            <person name="Kriegs J.O."/>
            <person name="Brosius J."/>
            <person name="Murchison E.P."/>
            <person name="Sachidanandam R."/>
            <person name="Smith C."/>
            <person name="Hannon G.J."/>
            <person name="Tsend-Ayush E."/>
            <person name="McMillan D."/>
            <person name="Attenborough R."/>
            <person name="Rens W."/>
            <person name="Ferguson-Smith M."/>
            <person name="Lefevre C.M."/>
            <person name="Sharp J.A."/>
            <person name="Nicholas K.R."/>
            <person name="Ray D.A."/>
            <person name="Kube M."/>
            <person name="Reinhardt R."/>
            <person name="Pringle T.H."/>
            <person name="Taylor J."/>
            <person name="Jones R.C."/>
            <person name="Nixon B."/>
            <person name="Dacheux J.L."/>
            <person name="Niwa H."/>
            <person name="Sekita Y."/>
            <person name="Huang X."/>
            <person name="Stark A."/>
            <person name="Kheradpour P."/>
            <person name="Kellis M."/>
            <person name="Flicek P."/>
            <person name="Chen Y."/>
            <person name="Webber C."/>
            <person name="Hardison R."/>
            <person name="Nelson J."/>
            <person name="Hallsworth-Pepin K."/>
            <person name="Delehaunty K."/>
            <person name="Markovic C."/>
            <person name="Minx P."/>
            <person name="Feng Y."/>
            <person name="Kremitzki C."/>
            <person name="Mitreva M."/>
            <person name="Glasscock J."/>
            <person name="Wylie T."/>
            <person name="Wohldmann P."/>
            <person name="Thiru P."/>
            <person name="Nhan M.N."/>
            <person name="Pohl C.S."/>
            <person name="Smith S.M."/>
            <person name="Hou S."/>
            <person name="Nefedov M."/>
            <person name="de Jong P.J."/>
            <person name="Renfree M.B."/>
            <person name="Mardis E.R."/>
            <person name="Wilson R.K."/>
        </authorList>
    </citation>
    <scope>NUCLEOTIDE SEQUENCE [LARGE SCALE GENOMIC DNA]</scope>
    <source>
        <strain evidence="2 3">Glennie</strain>
    </source>
</reference>
<sequence>MEHEDDDDVCFAKWMSSFWGHSWMDEREGRAQRRRRSQSLSDRRASLPSPAQLSVLHTPRLPGSSRAPSSGQLRRHSQEDQEFRSYHPGKTCKTREPQGYDGRSHSIQEFSESFEQQLCVRAKRSVSLEPEGGKARKEREGLRTKTRSHKRVGERKGSKKEEGEASVVFPAKKSDEELSSCMDRVELC</sequence>
<dbReference type="GeneID" id="100681007"/>
<dbReference type="PANTHER" id="PTHR35667">
    <property type="entry name" value="LEUKEMIA NUP98 FUSION PARTNER 1"/>
    <property type="match status" value="1"/>
</dbReference>
<feature type="compositionally biased region" description="Basic and acidic residues" evidence="1">
    <location>
        <begin position="154"/>
        <end position="163"/>
    </location>
</feature>
<name>F7CHU6_ORNAN</name>
<reference evidence="2" key="2">
    <citation type="submission" date="2025-08" db="UniProtKB">
        <authorList>
            <consortium name="Ensembl"/>
        </authorList>
    </citation>
    <scope>IDENTIFICATION</scope>
    <source>
        <strain evidence="2">Glennie</strain>
    </source>
</reference>
<dbReference type="Ensembl" id="ENSOANT00000011986.3">
    <property type="protein sequence ID" value="ENSOANP00000011984.2"/>
    <property type="gene ID" value="ENSOANG00000007524.3"/>
</dbReference>
<feature type="compositionally biased region" description="Basic and acidic residues" evidence="1">
    <location>
        <begin position="131"/>
        <end position="143"/>
    </location>
</feature>
<dbReference type="OrthoDB" id="8062037at2759"/>
<dbReference type="GeneTree" id="ENSGT00390000007797"/>
<reference evidence="2" key="3">
    <citation type="submission" date="2025-09" db="UniProtKB">
        <authorList>
            <consortium name="Ensembl"/>
        </authorList>
    </citation>
    <scope>IDENTIFICATION</scope>
    <source>
        <strain evidence="2">Glennie</strain>
    </source>
</reference>
<organism evidence="2 3">
    <name type="scientific">Ornithorhynchus anatinus</name>
    <name type="common">Duckbill platypus</name>
    <dbReference type="NCBI Taxonomy" id="9258"/>
    <lineage>
        <taxon>Eukaryota</taxon>
        <taxon>Metazoa</taxon>
        <taxon>Chordata</taxon>
        <taxon>Craniata</taxon>
        <taxon>Vertebrata</taxon>
        <taxon>Euteleostomi</taxon>
        <taxon>Mammalia</taxon>
        <taxon>Monotremata</taxon>
        <taxon>Ornithorhynchidae</taxon>
        <taxon>Ornithorhynchus</taxon>
    </lineage>
</organism>
<dbReference type="PANTHER" id="PTHR35667:SF1">
    <property type="entry name" value="LEUKEMIA NUP98 FUSION PARTNER 1"/>
    <property type="match status" value="1"/>
</dbReference>
<protein>
    <submittedName>
        <fullName evidence="2">Leukemia NUP98 fusion partner 1</fullName>
    </submittedName>
</protein>
<gene>
    <name evidence="2" type="primary">LNP1</name>
</gene>
<feature type="region of interest" description="Disordered" evidence="1">
    <location>
        <begin position="124"/>
        <end position="170"/>
    </location>
</feature>
<dbReference type="FunCoup" id="F7CHU6">
    <property type="interactions" value="17"/>
</dbReference>
<evidence type="ECO:0000313" key="2">
    <source>
        <dbReference type="Ensembl" id="ENSOANP00000011984.2"/>
    </source>
</evidence>
<feature type="compositionally biased region" description="Basic and acidic residues" evidence="1">
    <location>
        <begin position="93"/>
        <end position="106"/>
    </location>
</feature>
<evidence type="ECO:0000313" key="3">
    <source>
        <dbReference type="Proteomes" id="UP000002279"/>
    </source>
</evidence>
<feature type="compositionally biased region" description="Basic residues" evidence="1">
    <location>
        <begin position="144"/>
        <end position="153"/>
    </location>
</feature>
<dbReference type="HOGENOM" id="CLU_119588_0_0_1"/>
<accession>F7CHU6</accession>
<evidence type="ECO:0000256" key="1">
    <source>
        <dbReference type="SAM" id="MobiDB-lite"/>
    </source>
</evidence>
<proteinExistence type="predicted"/>
<dbReference type="AlphaFoldDB" id="F7CHU6"/>
<dbReference type="CTD" id="348801"/>
<feature type="compositionally biased region" description="Basic and acidic residues" evidence="1">
    <location>
        <begin position="76"/>
        <end position="85"/>
    </location>
</feature>
<dbReference type="RefSeq" id="XP_028937683.1">
    <property type="nucleotide sequence ID" value="XM_029081850.2"/>
</dbReference>
<dbReference type="Proteomes" id="UP000002279">
    <property type="component" value="Chromosome 17"/>
</dbReference>
<keyword evidence="3" id="KW-1185">Reference proteome</keyword>
<dbReference type="Pfam" id="PF15419">
    <property type="entry name" value="LNP1"/>
    <property type="match status" value="1"/>
</dbReference>
<dbReference type="eggNOG" id="ENOG502S3ZT">
    <property type="taxonomic scope" value="Eukaryota"/>
</dbReference>
<feature type="region of interest" description="Disordered" evidence="1">
    <location>
        <begin position="25"/>
        <end position="107"/>
    </location>
</feature>